<evidence type="ECO:0000313" key="2">
    <source>
        <dbReference type="EMBL" id="MDY0884390.1"/>
    </source>
</evidence>
<dbReference type="RefSeq" id="WP_320509454.1">
    <property type="nucleotide sequence ID" value="NZ_JAXCLW010000004.1"/>
</dbReference>
<evidence type="ECO:0000313" key="3">
    <source>
        <dbReference type="Proteomes" id="UP001279642"/>
    </source>
</evidence>
<dbReference type="Gene3D" id="3.30.450.20">
    <property type="entry name" value="PAS domain"/>
    <property type="match status" value="1"/>
</dbReference>
<dbReference type="CDD" id="cd00130">
    <property type="entry name" value="PAS"/>
    <property type="match status" value="1"/>
</dbReference>
<dbReference type="InterPro" id="IPR000014">
    <property type="entry name" value="PAS"/>
</dbReference>
<proteinExistence type="predicted"/>
<feature type="domain" description="PAS" evidence="1">
    <location>
        <begin position="17"/>
        <end position="58"/>
    </location>
</feature>
<dbReference type="Gene3D" id="1.10.287.130">
    <property type="match status" value="1"/>
</dbReference>
<organism evidence="2 3">
    <name type="scientific">Dongia soli</name>
    <dbReference type="NCBI Taxonomy" id="600628"/>
    <lineage>
        <taxon>Bacteria</taxon>
        <taxon>Pseudomonadati</taxon>
        <taxon>Pseudomonadota</taxon>
        <taxon>Alphaproteobacteria</taxon>
        <taxon>Rhodospirillales</taxon>
        <taxon>Dongiaceae</taxon>
        <taxon>Dongia</taxon>
    </lineage>
</organism>
<dbReference type="Proteomes" id="UP001279642">
    <property type="component" value="Unassembled WGS sequence"/>
</dbReference>
<gene>
    <name evidence="2" type="ORF">SMD27_16215</name>
</gene>
<protein>
    <submittedName>
        <fullName evidence="2">PAS domain S-box protein</fullName>
    </submittedName>
</protein>
<dbReference type="InterPro" id="IPR035965">
    <property type="entry name" value="PAS-like_dom_sf"/>
</dbReference>
<comment type="caution">
    <text evidence="2">The sequence shown here is derived from an EMBL/GenBank/DDBJ whole genome shotgun (WGS) entry which is preliminary data.</text>
</comment>
<dbReference type="InterPro" id="IPR013767">
    <property type="entry name" value="PAS_fold"/>
</dbReference>
<dbReference type="NCBIfam" id="TIGR00229">
    <property type="entry name" value="sensory_box"/>
    <property type="match status" value="1"/>
</dbReference>
<reference evidence="2 3" key="1">
    <citation type="journal article" date="2016" name="Antonie Van Leeuwenhoek">
        <title>Dongia soli sp. nov., isolated from soil from Dokdo, Korea.</title>
        <authorList>
            <person name="Kim D.U."/>
            <person name="Lee H."/>
            <person name="Kim H."/>
            <person name="Kim S.G."/>
            <person name="Ka J.O."/>
        </authorList>
    </citation>
    <scope>NUCLEOTIDE SEQUENCE [LARGE SCALE GENOMIC DNA]</scope>
    <source>
        <strain evidence="2 3">D78</strain>
    </source>
</reference>
<dbReference type="PROSITE" id="PS50112">
    <property type="entry name" value="PAS"/>
    <property type="match status" value="1"/>
</dbReference>
<evidence type="ECO:0000259" key="1">
    <source>
        <dbReference type="PROSITE" id="PS50112"/>
    </source>
</evidence>
<name>A0ABU5EFU4_9PROT</name>
<dbReference type="EMBL" id="JAXCLW010000004">
    <property type="protein sequence ID" value="MDY0884390.1"/>
    <property type="molecule type" value="Genomic_DNA"/>
</dbReference>
<dbReference type="Pfam" id="PF00989">
    <property type="entry name" value="PAS"/>
    <property type="match status" value="1"/>
</dbReference>
<accession>A0ABU5EFU4</accession>
<keyword evidence="3" id="KW-1185">Reference proteome</keyword>
<sequence>MSGGVFQKVNSMVELAIYMLDAAGQVLSCTAGAQDLQGHAPAEIVGRSFDRLFGEEDRAAQVPAAILAAAGEVGQSRQSGWLVRKDGSQFLASLDVHVLRDTHGAVLGFAVAVQASTEKLNAKSGAVAPKPLDFQLVKESAVTPSIYGLAHDINNMLAVISASVELISRYPEDVDRVQRMATNIKQAVARAECLTKLCSPPPAEEREEANTVTHADPLGDLAAGLVPVMQAGKGREKKRATLNK</sequence>
<dbReference type="SUPFAM" id="SSF55785">
    <property type="entry name" value="PYP-like sensor domain (PAS domain)"/>
    <property type="match status" value="1"/>
</dbReference>